<dbReference type="AlphaFoldDB" id="A0A2M4D4D0"/>
<protein>
    <submittedName>
        <fullName evidence="1">Putative secreted protein</fullName>
    </submittedName>
</protein>
<sequence>MITLTLAGCTLLPYTLMMEHRVVSKEETIPGEKEYESETVDSDQWMALPGHPFVANLVPSFFQSTAQSGEWGPLMGKTQTAIEEPLLQIQGHHTHTSGRQAVRLFSLTTGH</sequence>
<accession>A0A2M4D4D0</accession>
<dbReference type="EMBL" id="GGFL01008211">
    <property type="protein sequence ID" value="MBW72389.1"/>
    <property type="molecule type" value="Transcribed_RNA"/>
</dbReference>
<evidence type="ECO:0000313" key="1">
    <source>
        <dbReference type="EMBL" id="MBW72389.1"/>
    </source>
</evidence>
<reference evidence="1" key="1">
    <citation type="submission" date="2018-01" db="EMBL/GenBank/DDBJ databases">
        <title>An insight into the sialome of Amazonian anophelines.</title>
        <authorList>
            <person name="Ribeiro J.M."/>
            <person name="Scarpassa V."/>
            <person name="Calvo E."/>
        </authorList>
    </citation>
    <scope>NUCLEOTIDE SEQUENCE</scope>
</reference>
<name>A0A2M4D4D0_ANODA</name>
<organism evidence="1">
    <name type="scientific">Anopheles darlingi</name>
    <name type="common">Mosquito</name>
    <dbReference type="NCBI Taxonomy" id="43151"/>
    <lineage>
        <taxon>Eukaryota</taxon>
        <taxon>Metazoa</taxon>
        <taxon>Ecdysozoa</taxon>
        <taxon>Arthropoda</taxon>
        <taxon>Hexapoda</taxon>
        <taxon>Insecta</taxon>
        <taxon>Pterygota</taxon>
        <taxon>Neoptera</taxon>
        <taxon>Endopterygota</taxon>
        <taxon>Diptera</taxon>
        <taxon>Nematocera</taxon>
        <taxon>Culicoidea</taxon>
        <taxon>Culicidae</taxon>
        <taxon>Anophelinae</taxon>
        <taxon>Anopheles</taxon>
    </lineage>
</organism>
<proteinExistence type="predicted"/>